<dbReference type="EMBL" id="BTGU01000006">
    <property type="protein sequence ID" value="GMN36635.1"/>
    <property type="molecule type" value="Genomic_DNA"/>
</dbReference>
<proteinExistence type="predicted"/>
<gene>
    <name evidence="1" type="ORF">TIFTF001_006163</name>
</gene>
<name>A0AA87ZNP8_FICCA</name>
<evidence type="ECO:0000313" key="1">
    <source>
        <dbReference type="EMBL" id="GMN36635.1"/>
    </source>
</evidence>
<dbReference type="AlphaFoldDB" id="A0AA87ZNP8"/>
<accession>A0AA87ZNP8</accession>
<keyword evidence="2" id="KW-1185">Reference proteome</keyword>
<reference evidence="1" key="1">
    <citation type="submission" date="2023-07" db="EMBL/GenBank/DDBJ databases">
        <title>draft genome sequence of fig (Ficus carica).</title>
        <authorList>
            <person name="Takahashi T."/>
            <person name="Nishimura K."/>
        </authorList>
    </citation>
    <scope>NUCLEOTIDE SEQUENCE</scope>
</reference>
<comment type="caution">
    <text evidence="1">The sequence shown here is derived from an EMBL/GenBank/DDBJ whole genome shotgun (WGS) entry which is preliminary data.</text>
</comment>
<evidence type="ECO:0000313" key="2">
    <source>
        <dbReference type="Proteomes" id="UP001187192"/>
    </source>
</evidence>
<sequence length="67" mass="7058">MAHRNGIRCGRHKGIRSGLCSSTGGDKGQAPELGIWAHKARTARAARAQAAEAEVEAEAEAEASFRV</sequence>
<dbReference type="Proteomes" id="UP001187192">
    <property type="component" value="Unassembled WGS sequence"/>
</dbReference>
<protein>
    <submittedName>
        <fullName evidence="1">Uncharacterized protein</fullName>
    </submittedName>
</protein>
<organism evidence="1 2">
    <name type="scientific">Ficus carica</name>
    <name type="common">Common fig</name>
    <dbReference type="NCBI Taxonomy" id="3494"/>
    <lineage>
        <taxon>Eukaryota</taxon>
        <taxon>Viridiplantae</taxon>
        <taxon>Streptophyta</taxon>
        <taxon>Embryophyta</taxon>
        <taxon>Tracheophyta</taxon>
        <taxon>Spermatophyta</taxon>
        <taxon>Magnoliopsida</taxon>
        <taxon>eudicotyledons</taxon>
        <taxon>Gunneridae</taxon>
        <taxon>Pentapetalae</taxon>
        <taxon>rosids</taxon>
        <taxon>fabids</taxon>
        <taxon>Rosales</taxon>
        <taxon>Moraceae</taxon>
        <taxon>Ficeae</taxon>
        <taxon>Ficus</taxon>
    </lineage>
</organism>